<name>A0ABM0IJH9_ECHTE</name>
<dbReference type="InterPro" id="IPR006693">
    <property type="entry name" value="AB_hydrolase_lipase"/>
</dbReference>
<evidence type="ECO:0000256" key="2">
    <source>
        <dbReference type="PIRNR" id="PIRNR000862"/>
    </source>
</evidence>
<dbReference type="Gene3D" id="3.40.50.1820">
    <property type="entry name" value="alpha/beta hydrolase"/>
    <property type="match status" value="1"/>
</dbReference>
<dbReference type="InterPro" id="IPR029058">
    <property type="entry name" value="AB_hydrolase_fold"/>
</dbReference>
<feature type="domain" description="Partial AB-hydrolase lipase" evidence="3">
    <location>
        <begin position="21"/>
        <end position="82"/>
    </location>
</feature>
<comment type="similarity">
    <text evidence="1 2">Belongs to the AB hydrolase superfamily. Lipase family.</text>
</comment>
<evidence type="ECO:0000259" key="3">
    <source>
        <dbReference type="Pfam" id="PF04083"/>
    </source>
</evidence>
<dbReference type="SUPFAM" id="SSF53474">
    <property type="entry name" value="alpha/beta-Hydrolases"/>
    <property type="match status" value="1"/>
</dbReference>
<evidence type="ECO:0000313" key="5">
    <source>
        <dbReference type="RefSeq" id="XP_004701418.3"/>
    </source>
</evidence>
<dbReference type="RefSeq" id="XP_004701418.3">
    <property type="nucleotide sequence ID" value="XM_004701361.3"/>
</dbReference>
<protein>
    <recommendedName>
        <fullName evidence="2">Lipase</fullName>
    </recommendedName>
</protein>
<reference evidence="5" key="1">
    <citation type="submission" date="2025-08" db="UniProtKB">
        <authorList>
            <consortium name="RefSeq"/>
        </authorList>
    </citation>
    <scope>IDENTIFICATION</scope>
</reference>
<organism evidence="4 5">
    <name type="scientific">Echinops telfairi</name>
    <name type="common">Lesser hedgehog tenrec</name>
    <dbReference type="NCBI Taxonomy" id="9371"/>
    <lineage>
        <taxon>Eukaryota</taxon>
        <taxon>Metazoa</taxon>
        <taxon>Chordata</taxon>
        <taxon>Craniata</taxon>
        <taxon>Vertebrata</taxon>
        <taxon>Euteleostomi</taxon>
        <taxon>Mammalia</taxon>
        <taxon>Eutheria</taxon>
        <taxon>Afrotheria</taxon>
        <taxon>Tenrecidae</taxon>
        <taxon>Tenrecinae</taxon>
        <taxon>Echinops</taxon>
    </lineage>
</organism>
<keyword evidence="2" id="KW-0378">Hydrolase</keyword>
<dbReference type="PANTHER" id="PTHR11005">
    <property type="entry name" value="LYSOSOMAL ACID LIPASE-RELATED"/>
    <property type="match status" value="1"/>
</dbReference>
<evidence type="ECO:0000256" key="1">
    <source>
        <dbReference type="ARBA" id="ARBA00010701"/>
    </source>
</evidence>
<keyword evidence="2" id="KW-0443">Lipid metabolism</keyword>
<dbReference type="PIRSF" id="PIRSF000862">
    <property type="entry name" value="Steryl_ester_lip"/>
    <property type="match status" value="1"/>
</dbReference>
<dbReference type="Pfam" id="PF04083">
    <property type="entry name" value="Abhydro_lipase"/>
    <property type="match status" value="1"/>
</dbReference>
<accession>A0ABM0IJH9</accession>
<dbReference type="Proteomes" id="UP000694863">
    <property type="component" value="Unplaced"/>
</dbReference>
<gene>
    <name evidence="5" type="primary">LOC101642228</name>
</gene>
<sequence length="384" mass="43576">MAYNSSEHLKPVNPESWMNIGQIISYWGYPHEEYEVETEDGFILGTYRIPHGKVNSNNSAPRPVVFLQHGLLASASTWISNLPSNSLAFVLADAGYDVWLGNSRGNTFSRKHVNLSPESKEFWAFSFDEMAKYDLPASINFIIKKTGQDQIHYVGHSQGTLTAFIAFSYIPGLAQKIKTFFALAPVFYLGHIKGVTKLALTLPPIVYKVIFPHHEVLPQTILNRIVATTVCNNNIMDVICCKINFALYGFDPKSLNKSRFDVYLSQNPAGTSLQDIFHILQAVKEVREVLRAYDFGNPVENMKHYNQPIPPQYSVKNLKVRTAVWHGLKDNLADPVDVNFLLPQIPNLIYLKTLPSYNHIDFVFGYRAVWDIYSEIIYILKNSP</sequence>
<keyword evidence="2" id="KW-0442">Lipid degradation</keyword>
<keyword evidence="4" id="KW-1185">Reference proteome</keyword>
<evidence type="ECO:0000313" key="4">
    <source>
        <dbReference type="Proteomes" id="UP000694863"/>
    </source>
</evidence>
<dbReference type="GeneID" id="101642228"/>
<proteinExistence type="inferred from homology"/>
<dbReference type="InterPro" id="IPR025483">
    <property type="entry name" value="Lipase_euk"/>
</dbReference>